<keyword evidence="6 7" id="KW-0961">Cell wall biogenesis/degradation</keyword>
<evidence type="ECO:0000313" key="9">
    <source>
        <dbReference type="Proteomes" id="UP000199595"/>
    </source>
</evidence>
<dbReference type="InterPro" id="IPR003770">
    <property type="entry name" value="MLTG-like"/>
</dbReference>
<dbReference type="GO" id="GO:0008932">
    <property type="term" value="F:lytic endotransglycosylase activity"/>
    <property type="evidence" value="ECO:0007669"/>
    <property type="project" value="UniProtKB-UniRule"/>
</dbReference>
<dbReference type="OrthoDB" id="9814591at2"/>
<keyword evidence="3 7" id="KW-1133">Transmembrane helix</keyword>
<comment type="function">
    <text evidence="7">Functions as a peptidoglycan terminase that cleaves nascent peptidoglycan strands endolytically to terminate their elongation.</text>
</comment>
<dbReference type="STRING" id="762486.SAMN05444411_106141"/>
<evidence type="ECO:0000256" key="5">
    <source>
        <dbReference type="ARBA" id="ARBA00023239"/>
    </source>
</evidence>
<dbReference type="AlphaFoldDB" id="A0A1H3CFT4"/>
<dbReference type="NCBIfam" id="TIGR00247">
    <property type="entry name" value="endolytic transglycosylase MltG"/>
    <property type="match status" value="1"/>
</dbReference>
<comment type="catalytic activity">
    <reaction evidence="7">
        <text>a peptidoglycan chain = a peptidoglycan chain with N-acetyl-1,6-anhydromuramyl-[peptide] at the reducing end + a peptidoglycan chain with N-acetylglucosamine at the non-reducing end.</text>
        <dbReference type="EC" id="4.2.2.29"/>
    </reaction>
</comment>
<dbReference type="CDD" id="cd08010">
    <property type="entry name" value="MltG_like"/>
    <property type="match status" value="1"/>
</dbReference>
<keyword evidence="9" id="KW-1185">Reference proteome</keyword>
<organism evidence="8 9">
    <name type="scientific">Lutibacter oricola</name>
    <dbReference type="NCBI Taxonomy" id="762486"/>
    <lineage>
        <taxon>Bacteria</taxon>
        <taxon>Pseudomonadati</taxon>
        <taxon>Bacteroidota</taxon>
        <taxon>Flavobacteriia</taxon>
        <taxon>Flavobacteriales</taxon>
        <taxon>Flavobacteriaceae</taxon>
        <taxon>Lutibacter</taxon>
    </lineage>
</organism>
<gene>
    <name evidence="7" type="primary">mltG</name>
    <name evidence="8" type="ORF">SAMN05444411_106141</name>
</gene>
<dbReference type="RefSeq" id="WP_090123784.1">
    <property type="nucleotide sequence ID" value="NZ_FNNJ01000006.1"/>
</dbReference>
<evidence type="ECO:0000256" key="2">
    <source>
        <dbReference type="ARBA" id="ARBA00022692"/>
    </source>
</evidence>
<dbReference type="PANTHER" id="PTHR30518">
    <property type="entry name" value="ENDOLYTIC MUREIN TRANSGLYCOSYLASE"/>
    <property type="match status" value="1"/>
</dbReference>
<name>A0A1H3CFT4_9FLAO</name>
<dbReference type="HAMAP" id="MF_02065">
    <property type="entry name" value="MltG"/>
    <property type="match status" value="1"/>
</dbReference>
<keyword evidence="1 7" id="KW-1003">Cell membrane</keyword>
<reference evidence="8 9" key="1">
    <citation type="submission" date="2016-10" db="EMBL/GenBank/DDBJ databases">
        <authorList>
            <person name="de Groot N.N."/>
        </authorList>
    </citation>
    <scope>NUCLEOTIDE SEQUENCE [LARGE SCALE GENOMIC DNA]</scope>
    <source>
        <strain evidence="8 9">DSM 24956</strain>
    </source>
</reference>
<dbReference type="GO" id="GO:0005886">
    <property type="term" value="C:plasma membrane"/>
    <property type="evidence" value="ECO:0007669"/>
    <property type="project" value="UniProtKB-UniRule"/>
</dbReference>
<sequence>MNIKKLILLITSLLLIIAGILAYNFYAKIYKSNTTKEGYVYIPTDSNFDQVSELVRPFLKRVKPFNWVANKKNYPNTIKAGKFHITNGMNNNDLVNLLRSGKQTTIKLSFNNQDTFEKLAGRIAEQIEADSISILKAIKDPTFLKQNGFESKNALAMYIPNTYEFYWNTSATTFRKKMLSQYNRFWNSNRLAKAKKLNLSKFEVITLASIVQKETATVNERPKVARLYLNRLQDKWPLQADPTIIFALKQKQGQHKVIKRVLLNDLKIESPYNTYKNAGLPPGPIAMPDISSIDAILNPANHNYYYMCASITNIGQHEFAKTLSQHNRNAAKYQNWLNKQGVNR</sequence>
<dbReference type="PANTHER" id="PTHR30518:SF2">
    <property type="entry name" value="ENDOLYTIC MUREIN TRANSGLYCOSYLASE"/>
    <property type="match status" value="1"/>
</dbReference>
<keyword evidence="2 7" id="KW-0812">Transmembrane</keyword>
<keyword evidence="5 7" id="KW-0456">Lyase</keyword>
<feature type="site" description="Important for catalytic activity" evidence="7">
    <location>
        <position position="214"/>
    </location>
</feature>
<dbReference type="GO" id="GO:0009252">
    <property type="term" value="P:peptidoglycan biosynthetic process"/>
    <property type="evidence" value="ECO:0007669"/>
    <property type="project" value="UniProtKB-UniRule"/>
</dbReference>
<evidence type="ECO:0000256" key="7">
    <source>
        <dbReference type="HAMAP-Rule" id="MF_02065"/>
    </source>
</evidence>
<dbReference type="EC" id="4.2.2.29" evidence="7"/>
<evidence type="ECO:0000256" key="1">
    <source>
        <dbReference type="ARBA" id="ARBA00022475"/>
    </source>
</evidence>
<protein>
    <recommendedName>
        <fullName evidence="7">Endolytic murein transglycosylase</fullName>
        <ecNumber evidence="7">4.2.2.29</ecNumber>
    </recommendedName>
    <alternativeName>
        <fullName evidence="7">Peptidoglycan lytic transglycosylase</fullName>
    </alternativeName>
    <alternativeName>
        <fullName evidence="7">Peptidoglycan polymerization terminase</fullName>
    </alternativeName>
</protein>
<evidence type="ECO:0000256" key="4">
    <source>
        <dbReference type="ARBA" id="ARBA00023136"/>
    </source>
</evidence>
<evidence type="ECO:0000256" key="3">
    <source>
        <dbReference type="ARBA" id="ARBA00022989"/>
    </source>
</evidence>
<dbReference type="GO" id="GO:0071555">
    <property type="term" value="P:cell wall organization"/>
    <property type="evidence" value="ECO:0007669"/>
    <property type="project" value="UniProtKB-KW"/>
</dbReference>
<evidence type="ECO:0000313" key="8">
    <source>
        <dbReference type="EMBL" id="SDX52454.1"/>
    </source>
</evidence>
<dbReference type="Pfam" id="PF02618">
    <property type="entry name" value="YceG"/>
    <property type="match status" value="1"/>
</dbReference>
<evidence type="ECO:0000256" key="6">
    <source>
        <dbReference type="ARBA" id="ARBA00023316"/>
    </source>
</evidence>
<comment type="similarity">
    <text evidence="7">Belongs to the transglycosylase MltG family.</text>
</comment>
<accession>A0A1H3CFT4</accession>
<keyword evidence="4 7" id="KW-0472">Membrane</keyword>
<proteinExistence type="inferred from homology"/>
<dbReference type="EMBL" id="FNNJ01000006">
    <property type="protein sequence ID" value="SDX52454.1"/>
    <property type="molecule type" value="Genomic_DNA"/>
</dbReference>
<dbReference type="Proteomes" id="UP000199595">
    <property type="component" value="Unassembled WGS sequence"/>
</dbReference>
<dbReference type="Gene3D" id="3.30.160.60">
    <property type="entry name" value="Classic Zinc Finger"/>
    <property type="match status" value="1"/>
</dbReference>